<dbReference type="GO" id="GO:0000175">
    <property type="term" value="F:3'-5'-RNA exonuclease activity"/>
    <property type="evidence" value="ECO:0007669"/>
    <property type="project" value="TreeGrafter"/>
</dbReference>
<sequence>MKGRKRRQREEERCFSESWEHHHALHERAAFTLNENGNEEEETSGKFDFGSSLSSSKPSIGKNPGLNNGSSHLYPTAIAERNNGATWLEVGCLKTYTPTVDDIGHILKFDCLGVNAKTKVAAGDTKTFLTSRVQSAPIPSPRCLISVSKVNVTGRLVFNSSSGTFTLLSYNILSDLYATTVLEPKFSNHLADPPGKKRFLCVANTHIHVHQDLMDVKLWQVQTLLRGLEKIALSADISKLVCGDFNSTPGNAPHTLLATLPLPLVSAYSSFAIPTTDPRIEKQKTRMDLKTNEPFFTNCTRDFLGTVDYIFYSADSLMVESLLELVDVGCLQRETGLPSPACSSDHIALLAEFRFMPRMRR</sequence>
<dbReference type="EMBL" id="JACGCM010001221">
    <property type="protein sequence ID" value="KAF6158494.1"/>
    <property type="molecule type" value="Genomic_DNA"/>
</dbReference>
<proteinExistence type="predicted"/>
<dbReference type="InterPro" id="IPR036691">
    <property type="entry name" value="Endo/exonu/phosph_ase_sf"/>
</dbReference>
<organism evidence="3 4">
    <name type="scientific">Kingdonia uniflora</name>
    <dbReference type="NCBI Taxonomy" id="39325"/>
    <lineage>
        <taxon>Eukaryota</taxon>
        <taxon>Viridiplantae</taxon>
        <taxon>Streptophyta</taxon>
        <taxon>Embryophyta</taxon>
        <taxon>Tracheophyta</taxon>
        <taxon>Spermatophyta</taxon>
        <taxon>Magnoliopsida</taxon>
        <taxon>Ranunculales</taxon>
        <taxon>Circaeasteraceae</taxon>
        <taxon>Kingdonia</taxon>
    </lineage>
</organism>
<gene>
    <name evidence="3" type="ORF">GIB67_022091</name>
</gene>
<dbReference type="PANTHER" id="PTHR12121">
    <property type="entry name" value="CARBON CATABOLITE REPRESSOR PROTEIN 4"/>
    <property type="match status" value="1"/>
</dbReference>
<accession>A0A7J7MUI4</accession>
<dbReference type="InterPro" id="IPR050410">
    <property type="entry name" value="CCR4/nocturin_mRNA_transcr"/>
</dbReference>
<dbReference type="AlphaFoldDB" id="A0A7J7MUI4"/>
<reference evidence="3 4" key="1">
    <citation type="journal article" date="2020" name="IScience">
        <title>Genome Sequencing of the Endangered Kingdonia uniflora (Circaeasteraceae, Ranunculales) Reveals Potential Mechanisms of Evolutionary Specialization.</title>
        <authorList>
            <person name="Sun Y."/>
            <person name="Deng T."/>
            <person name="Zhang A."/>
            <person name="Moore M.J."/>
            <person name="Landis J.B."/>
            <person name="Lin N."/>
            <person name="Zhang H."/>
            <person name="Zhang X."/>
            <person name="Huang J."/>
            <person name="Zhang X."/>
            <person name="Sun H."/>
            <person name="Wang H."/>
        </authorList>
    </citation>
    <scope>NUCLEOTIDE SEQUENCE [LARGE SCALE GENOMIC DNA]</scope>
    <source>
        <strain evidence="3">TB1705</strain>
        <tissue evidence="3">Leaf</tissue>
    </source>
</reference>
<protein>
    <recommendedName>
        <fullName evidence="2">Endonuclease/exonuclease/phosphatase domain-containing protein</fullName>
    </recommendedName>
</protein>
<feature type="compositionally biased region" description="Low complexity" evidence="1">
    <location>
        <begin position="46"/>
        <end position="62"/>
    </location>
</feature>
<dbReference type="PANTHER" id="PTHR12121:SF34">
    <property type="entry name" value="PROTEIN ANGEL"/>
    <property type="match status" value="1"/>
</dbReference>
<evidence type="ECO:0000259" key="2">
    <source>
        <dbReference type="Pfam" id="PF03372"/>
    </source>
</evidence>
<evidence type="ECO:0000313" key="3">
    <source>
        <dbReference type="EMBL" id="KAF6158494.1"/>
    </source>
</evidence>
<keyword evidence="4" id="KW-1185">Reference proteome</keyword>
<dbReference type="Pfam" id="PF03372">
    <property type="entry name" value="Exo_endo_phos"/>
    <property type="match status" value="1"/>
</dbReference>
<dbReference type="InterPro" id="IPR005135">
    <property type="entry name" value="Endo/exonuclease/phosphatase"/>
</dbReference>
<dbReference type="SUPFAM" id="SSF56219">
    <property type="entry name" value="DNase I-like"/>
    <property type="match status" value="1"/>
</dbReference>
<feature type="domain" description="Endonuclease/exonuclease/phosphatase" evidence="2">
    <location>
        <begin position="160"/>
        <end position="346"/>
    </location>
</feature>
<name>A0A7J7MUI4_9MAGN</name>
<evidence type="ECO:0000313" key="4">
    <source>
        <dbReference type="Proteomes" id="UP000541444"/>
    </source>
</evidence>
<comment type="caution">
    <text evidence="3">The sequence shown here is derived from an EMBL/GenBank/DDBJ whole genome shotgun (WGS) entry which is preliminary data.</text>
</comment>
<feature type="region of interest" description="Disordered" evidence="1">
    <location>
        <begin position="34"/>
        <end position="67"/>
    </location>
</feature>
<evidence type="ECO:0000256" key="1">
    <source>
        <dbReference type="SAM" id="MobiDB-lite"/>
    </source>
</evidence>
<dbReference type="Proteomes" id="UP000541444">
    <property type="component" value="Unassembled WGS sequence"/>
</dbReference>
<dbReference type="Gene3D" id="3.60.10.10">
    <property type="entry name" value="Endonuclease/exonuclease/phosphatase"/>
    <property type="match status" value="1"/>
</dbReference>
<dbReference type="OrthoDB" id="428734at2759"/>